<accession>A0A5N6MLJ5</accession>
<dbReference type="PANTHER" id="PTHR34072:SF55">
    <property type="entry name" value="DNA_RNA POLYMERASES SUPERFAMILY PROTEIN"/>
    <property type="match status" value="1"/>
</dbReference>
<dbReference type="EMBL" id="SZYD01000015">
    <property type="protein sequence ID" value="KAD3640164.1"/>
    <property type="molecule type" value="Genomic_DNA"/>
</dbReference>
<comment type="caution">
    <text evidence="2">The sequence shown here is derived from an EMBL/GenBank/DDBJ whole genome shotgun (WGS) entry which is preliminary data.</text>
</comment>
<keyword evidence="3" id="KW-1185">Reference proteome</keyword>
<organism evidence="2 3">
    <name type="scientific">Mikania micrantha</name>
    <name type="common">bitter vine</name>
    <dbReference type="NCBI Taxonomy" id="192012"/>
    <lineage>
        <taxon>Eukaryota</taxon>
        <taxon>Viridiplantae</taxon>
        <taxon>Streptophyta</taxon>
        <taxon>Embryophyta</taxon>
        <taxon>Tracheophyta</taxon>
        <taxon>Spermatophyta</taxon>
        <taxon>Magnoliopsida</taxon>
        <taxon>eudicotyledons</taxon>
        <taxon>Gunneridae</taxon>
        <taxon>Pentapetalae</taxon>
        <taxon>asterids</taxon>
        <taxon>campanulids</taxon>
        <taxon>Asterales</taxon>
        <taxon>Asteraceae</taxon>
        <taxon>Asteroideae</taxon>
        <taxon>Heliantheae alliance</taxon>
        <taxon>Eupatorieae</taxon>
        <taxon>Mikania</taxon>
    </lineage>
</organism>
<gene>
    <name evidence="2" type="ORF">E3N88_29387</name>
</gene>
<name>A0A5N6MLJ5_9ASTR</name>
<dbReference type="PANTHER" id="PTHR34072">
    <property type="entry name" value="ENZYMATIC POLYPROTEIN-RELATED"/>
    <property type="match status" value="1"/>
</dbReference>
<evidence type="ECO:0000313" key="2">
    <source>
        <dbReference type="EMBL" id="KAD3640164.1"/>
    </source>
</evidence>
<sequence>MVGIVTDGALSVCITTEKGRQRLGLSPEEREQYESVVFVLLDVSFSPEHSFLPEIRNPTKVRERGRESDCKLVGGTLHLKTEVQTRWSELKMRCRVYRSTAVFADGFVLWINGRRQKPLFICCFLYHSSSKPEGKQMERMSQAMEKVRMLVGIEVEDDQQHVDEESSFAFMDDFSRSCTLSTKQRLYGFAICLVAGLTCTLMAFNKITIADKCPMPNIDELLDELYGAMDALTKNRFFWPEAALKAFNDLKQVLLTTPVLRLPNFSKPFVIECDASSNGGVIGTSPSGKKWSHYLLGWDFLIHTDHYTLKFLLELCITTVEQQRLLLKLMLMIYLSCIRMVSTYRPYCVEVANIKSGVQNDSFTSKLIKKLLEDPTSVPNFSLVD</sequence>
<dbReference type="AlphaFoldDB" id="A0A5N6MLJ5"/>
<feature type="domain" description="Reverse transcriptase/retrotransposon-derived protein RNase H-like" evidence="1">
    <location>
        <begin position="239"/>
        <end position="279"/>
    </location>
</feature>
<protein>
    <recommendedName>
        <fullName evidence="1">Reverse transcriptase/retrotransposon-derived protein RNase H-like domain-containing protein</fullName>
    </recommendedName>
</protein>
<dbReference type="OrthoDB" id="1746286at2759"/>
<dbReference type="Pfam" id="PF17919">
    <property type="entry name" value="RT_RNaseH_2"/>
    <property type="match status" value="1"/>
</dbReference>
<dbReference type="Gene3D" id="3.30.70.270">
    <property type="match status" value="1"/>
</dbReference>
<proteinExistence type="predicted"/>
<dbReference type="InterPro" id="IPR043502">
    <property type="entry name" value="DNA/RNA_pol_sf"/>
</dbReference>
<dbReference type="InterPro" id="IPR043128">
    <property type="entry name" value="Rev_trsase/Diguanyl_cyclase"/>
</dbReference>
<dbReference type="Proteomes" id="UP000326396">
    <property type="component" value="Linkage Group LG5"/>
</dbReference>
<reference evidence="2 3" key="1">
    <citation type="submission" date="2019-05" db="EMBL/GenBank/DDBJ databases">
        <title>Mikania micrantha, genome provides insights into the molecular mechanism of rapid growth.</title>
        <authorList>
            <person name="Liu B."/>
        </authorList>
    </citation>
    <scope>NUCLEOTIDE SEQUENCE [LARGE SCALE GENOMIC DNA]</scope>
    <source>
        <strain evidence="2">NLD-2019</strain>
        <tissue evidence="2">Leaf</tissue>
    </source>
</reference>
<dbReference type="SUPFAM" id="SSF56672">
    <property type="entry name" value="DNA/RNA polymerases"/>
    <property type="match status" value="1"/>
</dbReference>
<dbReference type="InterPro" id="IPR041577">
    <property type="entry name" value="RT_RNaseH_2"/>
</dbReference>
<evidence type="ECO:0000313" key="3">
    <source>
        <dbReference type="Proteomes" id="UP000326396"/>
    </source>
</evidence>
<evidence type="ECO:0000259" key="1">
    <source>
        <dbReference type="Pfam" id="PF17919"/>
    </source>
</evidence>